<accession>A0A6A5XI85</accession>
<dbReference type="OrthoDB" id="2687876at2759"/>
<evidence type="ECO:0000259" key="1">
    <source>
        <dbReference type="PROSITE" id="PS50181"/>
    </source>
</evidence>
<dbReference type="RefSeq" id="XP_033381297.1">
    <property type="nucleotide sequence ID" value="XM_033526102.1"/>
</dbReference>
<dbReference type="EMBL" id="ML978072">
    <property type="protein sequence ID" value="KAF2012958.1"/>
    <property type="molecule type" value="Genomic_DNA"/>
</dbReference>
<dbReference type="AlphaFoldDB" id="A0A6A5XI85"/>
<name>A0A6A5XI85_9PLEO</name>
<feature type="domain" description="F-box" evidence="1">
    <location>
        <begin position="55"/>
        <end position="101"/>
    </location>
</feature>
<evidence type="ECO:0000313" key="3">
    <source>
        <dbReference type="Proteomes" id="UP000799778"/>
    </source>
</evidence>
<reference evidence="2" key="1">
    <citation type="journal article" date="2020" name="Stud. Mycol.">
        <title>101 Dothideomycetes genomes: a test case for predicting lifestyles and emergence of pathogens.</title>
        <authorList>
            <person name="Haridas S."/>
            <person name="Albert R."/>
            <person name="Binder M."/>
            <person name="Bloem J."/>
            <person name="Labutti K."/>
            <person name="Salamov A."/>
            <person name="Andreopoulos B."/>
            <person name="Baker S."/>
            <person name="Barry K."/>
            <person name="Bills G."/>
            <person name="Bluhm B."/>
            <person name="Cannon C."/>
            <person name="Castanera R."/>
            <person name="Culley D."/>
            <person name="Daum C."/>
            <person name="Ezra D."/>
            <person name="Gonzalez J."/>
            <person name="Henrissat B."/>
            <person name="Kuo A."/>
            <person name="Liang C."/>
            <person name="Lipzen A."/>
            <person name="Lutzoni F."/>
            <person name="Magnuson J."/>
            <person name="Mondo S."/>
            <person name="Nolan M."/>
            <person name="Ohm R."/>
            <person name="Pangilinan J."/>
            <person name="Park H.-J."/>
            <person name="Ramirez L."/>
            <person name="Alfaro M."/>
            <person name="Sun H."/>
            <person name="Tritt A."/>
            <person name="Yoshinaga Y."/>
            <person name="Zwiers L.-H."/>
            <person name="Turgeon B."/>
            <person name="Goodwin S."/>
            <person name="Spatafora J."/>
            <person name="Crous P."/>
            <person name="Grigoriev I."/>
        </authorList>
    </citation>
    <scope>NUCLEOTIDE SEQUENCE</scope>
    <source>
        <strain evidence="2">CBS 175.79</strain>
    </source>
</reference>
<proteinExistence type="predicted"/>
<dbReference type="InterPro" id="IPR001810">
    <property type="entry name" value="F-box_dom"/>
</dbReference>
<dbReference type="GeneID" id="54283499"/>
<evidence type="ECO:0000313" key="2">
    <source>
        <dbReference type="EMBL" id="KAF2012958.1"/>
    </source>
</evidence>
<gene>
    <name evidence="2" type="ORF">BU24DRAFT_412267</name>
</gene>
<keyword evidence="3" id="KW-1185">Reference proteome</keyword>
<dbReference type="Proteomes" id="UP000799778">
    <property type="component" value="Unassembled WGS sequence"/>
</dbReference>
<protein>
    <recommendedName>
        <fullName evidence="1">F-box domain-containing protein</fullName>
    </recommendedName>
</protein>
<organism evidence="2 3">
    <name type="scientific">Aaosphaeria arxii CBS 175.79</name>
    <dbReference type="NCBI Taxonomy" id="1450172"/>
    <lineage>
        <taxon>Eukaryota</taxon>
        <taxon>Fungi</taxon>
        <taxon>Dikarya</taxon>
        <taxon>Ascomycota</taxon>
        <taxon>Pezizomycotina</taxon>
        <taxon>Dothideomycetes</taxon>
        <taxon>Pleosporomycetidae</taxon>
        <taxon>Pleosporales</taxon>
        <taxon>Pleosporales incertae sedis</taxon>
        <taxon>Aaosphaeria</taxon>
    </lineage>
</organism>
<dbReference type="PROSITE" id="PS50181">
    <property type="entry name" value="FBOX"/>
    <property type="match status" value="1"/>
</dbReference>
<sequence>MEEGPLSKSRFEALTYKYPRFYPQKVKDFTLDDNLPLAGLTIRNEYRSKAAKFGLGTLDVLPLELLQESLSHLDVSTLTKFRHINRRAADVVESIPEFKAIVMHAPNALLGILSVETGHLISCKALYEQLCTAECEHCGSFAGYLYVLTCSRVCFHCFTAKERYLPLRYCDARRKFGIDRKILKTLPSMRSIPGKYSREQLNRPKRLVLVDSGSAYRAGVALHGSPGAMRRYASHVYAQELQEHNIKAFHASANGTYLPRHLYPHDAVEGNPLRFMGIIRMPWLNRATREPEYGAYCIGCISCHDNCLLNQFDIQTLSHHANPVMSLRRIYQRLHRRLYTEASFSEHLRQYGDIRDRKHIGT</sequence>